<organism evidence="1 2">
    <name type="scientific">Lithohypha guttulata</name>
    <dbReference type="NCBI Taxonomy" id="1690604"/>
    <lineage>
        <taxon>Eukaryota</taxon>
        <taxon>Fungi</taxon>
        <taxon>Dikarya</taxon>
        <taxon>Ascomycota</taxon>
        <taxon>Pezizomycotina</taxon>
        <taxon>Eurotiomycetes</taxon>
        <taxon>Chaetothyriomycetidae</taxon>
        <taxon>Chaetothyriales</taxon>
        <taxon>Trichomeriaceae</taxon>
        <taxon>Lithohypha</taxon>
    </lineage>
</organism>
<accession>A0ABR0K466</accession>
<name>A0ABR0K466_9EURO</name>
<dbReference type="Proteomes" id="UP001345013">
    <property type="component" value="Unassembled WGS sequence"/>
</dbReference>
<protein>
    <submittedName>
        <fullName evidence="1">Uncharacterized protein</fullName>
    </submittedName>
</protein>
<sequence length="174" mass="19998">MVEEPDPDWWMERNGKIESGSIVFLPSSKRLSNYPAYIYDHPVLVFEVFPAPIKGSETHAWVCLITSRSNRWFRADDPKHILFNHPEHDGYLPHECGQACSGLLCLEDGSRMRRECYLNIKEIHRVPFARLRPFRDRSIKLAAASLSYVFEKASEVIANSLFTVPYRARAATAT</sequence>
<evidence type="ECO:0000313" key="2">
    <source>
        <dbReference type="Proteomes" id="UP001345013"/>
    </source>
</evidence>
<proteinExistence type="predicted"/>
<gene>
    <name evidence="1" type="ORF">LTR24_007196</name>
</gene>
<keyword evidence="2" id="KW-1185">Reference proteome</keyword>
<reference evidence="1 2" key="1">
    <citation type="submission" date="2023-08" db="EMBL/GenBank/DDBJ databases">
        <title>Black Yeasts Isolated from many extreme environments.</title>
        <authorList>
            <person name="Coleine C."/>
            <person name="Stajich J.E."/>
            <person name="Selbmann L."/>
        </authorList>
    </citation>
    <scope>NUCLEOTIDE SEQUENCE [LARGE SCALE GENOMIC DNA]</scope>
    <source>
        <strain evidence="1 2">CCFEE 5885</strain>
    </source>
</reference>
<dbReference type="EMBL" id="JAVRRG010000104">
    <property type="protein sequence ID" value="KAK5085125.1"/>
    <property type="molecule type" value="Genomic_DNA"/>
</dbReference>
<comment type="caution">
    <text evidence="1">The sequence shown here is derived from an EMBL/GenBank/DDBJ whole genome shotgun (WGS) entry which is preliminary data.</text>
</comment>
<evidence type="ECO:0000313" key="1">
    <source>
        <dbReference type="EMBL" id="KAK5085125.1"/>
    </source>
</evidence>